<evidence type="ECO:0000259" key="1">
    <source>
        <dbReference type="Pfam" id="PF21817"/>
    </source>
</evidence>
<gene>
    <name evidence="2" type="ORF">RB49ORF239c</name>
</gene>
<evidence type="ECO:0000313" key="2">
    <source>
        <dbReference type="EMBL" id="AAQ15463.1"/>
    </source>
</evidence>
<reference evidence="2 3" key="5">
    <citation type="journal article" date="2002" name="J. Bacteriol.">
        <title>Snapshot of the genome of the pseudo-T-even bacteriophage RB49.</title>
        <authorList>
            <person name="Desplats C."/>
            <person name="Dez C."/>
            <person name="Tetart F."/>
            <person name="Eleaume H."/>
            <person name="Krisch H.M."/>
        </authorList>
    </citation>
    <scope>NUCLEOTIDE SEQUENCE</scope>
</reference>
<dbReference type="EMBL" id="AY343333">
    <property type="protein sequence ID" value="AAQ15463.1"/>
    <property type="molecule type" value="Genomic_DNA"/>
</dbReference>
<accession>Q7Y3I3</accession>
<dbReference type="Pfam" id="PF21817">
    <property type="entry name" value="CapR"/>
    <property type="match status" value="2"/>
</dbReference>
<dbReference type="RefSeq" id="NP_891811.1">
    <property type="nucleotide sequence ID" value="NC_005066.1"/>
</dbReference>
<evidence type="ECO:0000313" key="3">
    <source>
        <dbReference type="Proteomes" id="UP000000878"/>
    </source>
</evidence>
<keyword evidence="3" id="KW-1185">Reference proteome</keyword>
<organismHost>
    <name type="scientific">Escherichia coli</name>
    <dbReference type="NCBI Taxonomy" id="562"/>
</organismHost>
<reference evidence="3" key="4">
    <citation type="journal article" date="2001" name="J. Biol. Chem.">
        <title>Pseudo-T-even bacteriophage RB49 encodes CocO, a cochaperonin for GroEL, which can substitute for Escherichia coli's GroES and bacteriophage T4's Gp31.</title>
        <authorList>
            <person name="Ang D."/>
            <person name="Richardson A."/>
            <person name="Mayer M.P."/>
            <person name="Keppel F."/>
            <person name="Krisch H."/>
            <person name="Georgopoulos C."/>
        </authorList>
    </citation>
    <scope>NUCLEOTIDE SEQUENCE [LARGE SCALE GENOMIC DNA]</scope>
</reference>
<dbReference type="Proteomes" id="UP000000878">
    <property type="component" value="Segment"/>
</dbReference>
<name>Q7Y3I3_BPRB4</name>
<protein>
    <recommendedName>
        <fullName evidence="1">CapR homology domain-containing protein</fullName>
    </recommendedName>
</protein>
<feature type="domain" description="CapR homology" evidence="1">
    <location>
        <begin position="248"/>
        <end position="301"/>
    </location>
</feature>
<feature type="domain" description="CapR homology" evidence="1">
    <location>
        <begin position="317"/>
        <end position="369"/>
    </location>
</feature>
<dbReference type="InterPro" id="IPR048793">
    <property type="entry name" value="CapR_dom"/>
</dbReference>
<reference evidence="2 3" key="1">
    <citation type="journal article" date="1997" name="J. Mol. Biol.">
        <title>The genome of the pseudo T-even bacteriophages, a diverse group that resembles T4.</title>
        <authorList>
            <person name="Monod C."/>
            <person name="Repoila F."/>
            <person name="Kutateladze M."/>
            <person name="Tetart F."/>
            <person name="Krisch H.M."/>
        </authorList>
    </citation>
    <scope>NUCLEOTIDE SEQUENCE [LARGE SCALE GENOMIC DNA]</scope>
</reference>
<organism evidence="2 3">
    <name type="scientific">Escherichia phage RB49</name>
    <name type="common">Bacteriophage RB49</name>
    <dbReference type="NCBI Taxonomy" id="50948"/>
    <lineage>
        <taxon>Viruses</taxon>
        <taxon>Duplodnaviria</taxon>
        <taxon>Heunggongvirae</taxon>
        <taxon>Uroviricota</taxon>
        <taxon>Caudoviricetes</taxon>
        <taxon>Pantevenvirales</taxon>
        <taxon>Straboviridae</taxon>
        <taxon>Krischvirus</taxon>
        <taxon>Krischvirus RB49</taxon>
    </lineage>
</organism>
<reference evidence="2 3" key="2">
    <citation type="journal article" date="2000" name="Annu. Rev. Genet.">
        <title>Genetic analysis of bacteriophage-encoded cochaperonins.</title>
        <authorList>
            <person name="Ang D."/>
            <person name="Keppel F."/>
            <person name="Klein G."/>
            <person name="Richardson A."/>
            <person name="Georgopoulos C."/>
        </authorList>
    </citation>
    <scope>NUCLEOTIDE SEQUENCE [LARGE SCALE GENOMIC DNA]</scope>
</reference>
<proteinExistence type="predicted"/>
<dbReference type="KEGG" id="vg:1725445"/>
<reference evidence="3" key="3">
    <citation type="journal article" date="2001" name="J. Bacteriol.">
        <title>Phylogeny of the major head and tail genes of the wide-ranging T4-type bacteriophages.</title>
        <authorList>
            <person name="Tetart F."/>
            <person name="Desplats C."/>
            <person name="Kutateladze M."/>
            <person name="Monod C."/>
            <person name="Ackermann H.W."/>
            <person name="Krisch H.M."/>
        </authorList>
    </citation>
    <scope>NUCLEOTIDE SEQUENCE</scope>
</reference>
<sequence>MKIKSMTILRYAKDIQWTGKTSSAISPMEYEKRFIKISLSKKHIYLGFIGEWNSVKTKACILCKCKNIFTSNIGNYEKNYGCKKCATNRVAEIRRNSTNKALADVLMESQKRETEDIIGFDGGYKTSAYRNLIVNCKHHGEYKTSHNKYMQGRGCPKCKGTPKYDINIVTLEAVERANILGNCVVVGFEGGYVKNNERNLIVECFIHGEFKTSYYNFCRLGRGCPICSKNKAVSKRTFSEEDAINFAKECADQLGLTVVGFIDGYKNINTKNLVVSCHRHGEYTTSLNSIKNGRNGCAKCAGVGLKTEEEAMLDIIKESKDRDNITFVCFDSGYKGGKVKNLKLLCSNCGEYTTSAQNFLSGKGCPNCAHYGFRPSKKGVLYIQKIIKDSFLVGIKFGITNKTTQERMKQQSNVSKFDHEIFYELTLQDGQKILDLENKIKEAMKGKTSYISKEDMPDGWTETVAPSELSTIMYIVKSFEKELTA</sequence>
<reference evidence="3" key="6">
    <citation type="journal article" date="2003" name="Res. Microbiol.">
        <title>The diversity and evolution of the T4-type bacteriophages.</title>
        <authorList>
            <person name="Desplats C."/>
            <person name="Krisch H.M."/>
        </authorList>
    </citation>
    <scope>NUCLEOTIDE SEQUENCE [LARGE SCALE GENOMIC DNA]</scope>
</reference>